<dbReference type="AlphaFoldDB" id="A0A2D1TYP1"/>
<dbReference type="EMBL" id="CP024160">
    <property type="protein sequence ID" value="ATP54482.1"/>
    <property type="molecule type" value="Genomic_DNA"/>
</dbReference>
<gene>
    <name evidence="1" type="ORF">CSV91_08045</name>
</gene>
<evidence type="ECO:0000313" key="2">
    <source>
        <dbReference type="Proteomes" id="UP000225608"/>
    </source>
</evidence>
<dbReference type="Proteomes" id="UP000225608">
    <property type="component" value="Chromosome"/>
</dbReference>
<dbReference type="KEGG" id="caer:CSV91_08045"/>
<proteinExistence type="predicted"/>
<accession>A0A2D1TYP1</accession>
<evidence type="ECO:0000313" key="1">
    <source>
        <dbReference type="EMBL" id="ATP54482.1"/>
    </source>
</evidence>
<protein>
    <submittedName>
        <fullName evidence="1">Uncharacterized protein</fullName>
    </submittedName>
</protein>
<name>A0A2D1TYP1_9ACTN</name>
<organism evidence="1 2">
    <name type="scientific">Collinsella aerofaciens</name>
    <dbReference type="NCBI Taxonomy" id="74426"/>
    <lineage>
        <taxon>Bacteria</taxon>
        <taxon>Bacillati</taxon>
        <taxon>Actinomycetota</taxon>
        <taxon>Coriobacteriia</taxon>
        <taxon>Coriobacteriales</taxon>
        <taxon>Coriobacteriaceae</taxon>
        <taxon>Collinsella</taxon>
    </lineage>
</organism>
<sequence>MVGGIESNVVDGPISWRAPSADLRGRKKTDHFGPARLAEALVQGRPNKTMPVYYDEFDIPDHDCIFLNITNVLPAVLQARNLPWSKVGDSS</sequence>
<reference evidence="1 2" key="1">
    <citation type="submission" date="2017-10" db="EMBL/GenBank/DDBJ databases">
        <title>Complete genome sequence of Collinsella aerofaciens isolated from the gut of a healthy adult Indian.</title>
        <authorList>
            <person name="Bag S."/>
            <person name="Ghosh T.S."/>
            <person name="Das B."/>
        </authorList>
    </citation>
    <scope>NUCLEOTIDE SEQUENCE [LARGE SCALE GENOMIC DNA]</scope>
    <source>
        <strain evidence="2">indica</strain>
    </source>
</reference>